<gene>
    <name evidence="2" type="ORF">PTKU64_85250</name>
</gene>
<organism evidence="2 3">
    <name type="scientific">Paraburkholderia terrae</name>
    <dbReference type="NCBI Taxonomy" id="311230"/>
    <lineage>
        <taxon>Bacteria</taxon>
        <taxon>Pseudomonadati</taxon>
        <taxon>Pseudomonadota</taxon>
        <taxon>Betaproteobacteria</taxon>
        <taxon>Burkholderiales</taxon>
        <taxon>Burkholderiaceae</taxon>
        <taxon>Paraburkholderia</taxon>
    </lineage>
</organism>
<dbReference type="EMBL" id="AP024958">
    <property type="protein sequence ID" value="BCZ84850.1"/>
    <property type="molecule type" value="Genomic_DNA"/>
</dbReference>
<reference evidence="2 3" key="1">
    <citation type="journal article" date="2022" name="Front. Microbiol.">
        <title>Identification and characterization of a novel class of self-sufficient cytochrome P450 hydroxylase involved in cyclohexanecarboxylate degradation in Paraburkholderia terrae strain KU-64.</title>
        <authorList>
            <person name="Yamamoto T."/>
            <person name="Hasegawa Y."/>
            <person name="Iwaki H."/>
        </authorList>
    </citation>
    <scope>NUCLEOTIDE SEQUENCE [LARGE SCALE GENOMIC DNA]</scope>
    <source>
        <strain evidence="2 3">KU-64</strain>
    </source>
</reference>
<name>A0ABM7U0I9_9BURK</name>
<accession>A0ABM7U0I9</accession>
<feature type="chain" id="PRO_5046607954" description="Lipoprotein" evidence="1">
    <location>
        <begin position="25"/>
        <end position="77"/>
    </location>
</feature>
<keyword evidence="3" id="KW-1185">Reference proteome</keyword>
<dbReference type="Proteomes" id="UP001319874">
    <property type="component" value="Chromosome 4"/>
</dbReference>
<evidence type="ECO:0000313" key="3">
    <source>
        <dbReference type="Proteomes" id="UP001319874"/>
    </source>
</evidence>
<keyword evidence="1" id="KW-0732">Signal</keyword>
<protein>
    <recommendedName>
        <fullName evidence="4">Lipoprotein</fullName>
    </recommendedName>
</protein>
<evidence type="ECO:0008006" key="4">
    <source>
        <dbReference type="Google" id="ProtNLM"/>
    </source>
</evidence>
<feature type="signal peptide" evidence="1">
    <location>
        <begin position="1"/>
        <end position="24"/>
    </location>
</feature>
<evidence type="ECO:0000313" key="2">
    <source>
        <dbReference type="EMBL" id="BCZ84850.1"/>
    </source>
</evidence>
<sequence length="77" mass="8125">MKSLKIFVTLAVLTAACASGSADAGRVRVFVGVGAPFFYPVAPLPYYYPPTVAVPAYPVNYVEQGQPSAGPGQYRDV</sequence>
<evidence type="ECO:0000256" key="1">
    <source>
        <dbReference type="SAM" id="SignalP"/>
    </source>
</evidence>
<dbReference type="RefSeq" id="WP_229517822.1">
    <property type="nucleotide sequence ID" value="NZ_AP024958.1"/>
</dbReference>
<dbReference type="PROSITE" id="PS51257">
    <property type="entry name" value="PROKAR_LIPOPROTEIN"/>
    <property type="match status" value="1"/>
</dbReference>
<proteinExistence type="predicted"/>